<dbReference type="GO" id="GO:0006364">
    <property type="term" value="P:rRNA processing"/>
    <property type="evidence" value="ECO:0007669"/>
    <property type="project" value="InterPro"/>
</dbReference>
<feature type="compositionally biased region" description="Basic residues" evidence="1">
    <location>
        <begin position="501"/>
        <end position="517"/>
    </location>
</feature>
<reference evidence="3 4" key="1">
    <citation type="journal article" date="2019" name="Environ. Microbiol.">
        <title>At the nexus of three kingdoms: the genome of the mycorrhizal fungus Gigaspora margarita provides insights into plant, endobacterial and fungal interactions.</title>
        <authorList>
            <person name="Venice F."/>
            <person name="Ghignone S."/>
            <person name="Salvioli di Fossalunga A."/>
            <person name="Amselem J."/>
            <person name="Novero M."/>
            <person name="Xianan X."/>
            <person name="Sedzielewska Toro K."/>
            <person name="Morin E."/>
            <person name="Lipzen A."/>
            <person name="Grigoriev I.V."/>
            <person name="Henrissat B."/>
            <person name="Martin F.M."/>
            <person name="Bonfante P."/>
        </authorList>
    </citation>
    <scope>NUCLEOTIDE SEQUENCE [LARGE SCALE GENOMIC DNA]</scope>
    <source>
        <strain evidence="3 4">BEG34</strain>
    </source>
</reference>
<organism evidence="3 4">
    <name type="scientific">Gigaspora margarita</name>
    <dbReference type="NCBI Taxonomy" id="4874"/>
    <lineage>
        <taxon>Eukaryota</taxon>
        <taxon>Fungi</taxon>
        <taxon>Fungi incertae sedis</taxon>
        <taxon>Mucoromycota</taxon>
        <taxon>Glomeromycotina</taxon>
        <taxon>Glomeromycetes</taxon>
        <taxon>Diversisporales</taxon>
        <taxon>Gigasporaceae</taxon>
        <taxon>Gigaspora</taxon>
    </lineage>
</organism>
<gene>
    <name evidence="3" type="ORF">F8M41_003292</name>
</gene>
<feature type="compositionally biased region" description="Basic residues" evidence="1">
    <location>
        <begin position="1"/>
        <end position="11"/>
    </location>
</feature>
<dbReference type="EMBL" id="WTPW01000130">
    <property type="protein sequence ID" value="KAF0543797.1"/>
    <property type="molecule type" value="Genomic_DNA"/>
</dbReference>
<feature type="region of interest" description="Disordered" evidence="1">
    <location>
        <begin position="1"/>
        <end position="25"/>
    </location>
</feature>
<dbReference type="AlphaFoldDB" id="A0A8H4AY64"/>
<evidence type="ECO:0000259" key="2">
    <source>
        <dbReference type="PROSITE" id="PS50833"/>
    </source>
</evidence>
<evidence type="ECO:0000313" key="4">
    <source>
        <dbReference type="Proteomes" id="UP000439903"/>
    </source>
</evidence>
<feature type="compositionally biased region" description="Basic and acidic residues" evidence="1">
    <location>
        <begin position="439"/>
        <end position="459"/>
    </location>
</feature>
<dbReference type="Gene3D" id="3.40.50.10480">
    <property type="entry name" value="Probable brix-domain ribosomal biogenesis protein"/>
    <property type="match status" value="1"/>
</dbReference>
<dbReference type="PANTHER" id="PTHR12661:SF5">
    <property type="entry name" value="SUPPRESSOR OF SWI4 1 HOMOLOG"/>
    <property type="match status" value="1"/>
</dbReference>
<feature type="compositionally biased region" description="Basic and acidic residues" evidence="1">
    <location>
        <begin position="318"/>
        <end position="341"/>
    </location>
</feature>
<dbReference type="Proteomes" id="UP000439903">
    <property type="component" value="Unassembled WGS sequence"/>
</dbReference>
<protein>
    <submittedName>
        <fullName evidence="3">Brix-domain-containing protein</fullName>
    </submittedName>
</protein>
<name>A0A8H4AY64_GIGMA</name>
<dbReference type="GO" id="GO:0000027">
    <property type="term" value="P:ribosomal large subunit assembly"/>
    <property type="evidence" value="ECO:0007669"/>
    <property type="project" value="TreeGrafter"/>
</dbReference>
<feature type="compositionally biased region" description="Acidic residues" evidence="1">
    <location>
        <begin position="408"/>
        <end position="437"/>
    </location>
</feature>
<keyword evidence="4" id="KW-1185">Reference proteome</keyword>
<sequence>MAKRRRKRRTHVPQTDESANPDAPKIQKSFVFKSGKVGKSVAALVKDMRKVMEPNTAMRLKERKRNRLKDFVSVAGQLGVTQFLIFTRTDNGTNFRLARTPRGPTLCFKILKYSLIRDVLSSQINPKNLGKEYNSSPLLVLNNFGGEEKHTKLMINMFQNMFPSINVNKIRLSEARRVVLFNYNTDTKHIDFRHYYIDLKPAGLSKSVRRIVSTNVPNLHNYNDISDYILREEHVSESEVESGVEATVTLAQELIGRDNRKSDKRAVKLREIGPRMELLLVKIQAGLCDGEVLYHEFVHKTPEEIKKIQNERERRKQLSALRRMEQERNVERKKVEKEAHRLATSGGKKGKLVKEQEQMSDVEDNIKKGFQDDSDDQSDSEDDQSDSEDDQNDSEDDQNDSVDYQNDLMDENDSEDDKNDSEDQDDDDDNLDDEFSDLESGHDEMDDYSKGIEEDLFKVDDDDDDREDDSDNNNDNGIDLRASEKPNKNQRQKRKFDSLKGKPKFSMKIGTNKRRKK</sequence>
<dbReference type="PANTHER" id="PTHR12661">
    <property type="entry name" value="PETER PAN-RELATED"/>
    <property type="match status" value="1"/>
</dbReference>
<dbReference type="InterPro" id="IPR007109">
    <property type="entry name" value="Brix"/>
</dbReference>
<feature type="compositionally biased region" description="Acidic residues" evidence="1">
    <location>
        <begin position="372"/>
        <end position="400"/>
    </location>
</feature>
<dbReference type="SUPFAM" id="SSF52954">
    <property type="entry name" value="Class II aaRS ABD-related"/>
    <property type="match status" value="1"/>
</dbReference>
<dbReference type="Pfam" id="PF04427">
    <property type="entry name" value="Brix"/>
    <property type="match status" value="1"/>
</dbReference>
<feature type="compositionally biased region" description="Acidic residues" evidence="1">
    <location>
        <begin position="460"/>
        <end position="472"/>
    </location>
</feature>
<dbReference type="GO" id="GO:0030687">
    <property type="term" value="C:preribosome, large subunit precursor"/>
    <property type="evidence" value="ECO:0007669"/>
    <property type="project" value="TreeGrafter"/>
</dbReference>
<evidence type="ECO:0000313" key="3">
    <source>
        <dbReference type="EMBL" id="KAF0543797.1"/>
    </source>
</evidence>
<feature type="region of interest" description="Disordered" evidence="1">
    <location>
        <begin position="318"/>
        <end position="517"/>
    </location>
</feature>
<dbReference type="PROSITE" id="PS50833">
    <property type="entry name" value="BRIX"/>
    <property type="match status" value="1"/>
</dbReference>
<evidence type="ECO:0000256" key="1">
    <source>
        <dbReference type="SAM" id="MobiDB-lite"/>
    </source>
</evidence>
<feature type="domain" description="Brix" evidence="2">
    <location>
        <begin position="27"/>
        <end position="289"/>
    </location>
</feature>
<dbReference type="InterPro" id="IPR045112">
    <property type="entry name" value="PPAN-like"/>
</dbReference>
<comment type="caution">
    <text evidence="3">The sequence shown here is derived from an EMBL/GenBank/DDBJ whole genome shotgun (WGS) entry which is preliminary data.</text>
</comment>
<accession>A0A8H4AY64</accession>
<dbReference type="OrthoDB" id="10261452at2759"/>
<proteinExistence type="predicted"/>
<dbReference type="SMART" id="SM00879">
    <property type="entry name" value="Brix"/>
    <property type="match status" value="1"/>
</dbReference>
<dbReference type="GO" id="GO:0019843">
    <property type="term" value="F:rRNA binding"/>
    <property type="evidence" value="ECO:0007669"/>
    <property type="project" value="InterPro"/>
</dbReference>